<feature type="compositionally biased region" description="Acidic residues" evidence="1">
    <location>
        <begin position="1"/>
        <end position="10"/>
    </location>
</feature>
<evidence type="ECO:0000256" key="1">
    <source>
        <dbReference type="SAM" id="MobiDB-lite"/>
    </source>
</evidence>
<dbReference type="PaxDb" id="39947-A0A0P0XRD2"/>
<accession>A0A0P0XRD2</accession>
<feature type="compositionally biased region" description="Basic and acidic residues" evidence="1">
    <location>
        <begin position="13"/>
        <end position="27"/>
    </location>
</feature>
<keyword evidence="3" id="KW-1185">Reference proteome</keyword>
<dbReference type="AlphaFoldDB" id="A0A0P0XRD2"/>
<reference evidence="2 3" key="3">
    <citation type="journal article" date="2013" name="Rice">
        <title>Improvement of the Oryza sativa Nipponbare reference genome using next generation sequence and optical map data.</title>
        <authorList>
            <person name="Kawahara Y."/>
            <person name="de la Bastide M."/>
            <person name="Hamilton J.P."/>
            <person name="Kanamori H."/>
            <person name="McCombie W.R."/>
            <person name="Ouyang S."/>
            <person name="Schwartz D.C."/>
            <person name="Tanaka T."/>
            <person name="Wu J."/>
            <person name="Zhou S."/>
            <person name="Childs K.L."/>
            <person name="Davidson R.M."/>
            <person name="Lin H."/>
            <person name="Quesada-Ocampo L."/>
            <person name="Vaillancourt B."/>
            <person name="Sakai H."/>
            <person name="Lee S.S."/>
            <person name="Kim J."/>
            <person name="Numa H."/>
            <person name="Itoh T."/>
            <person name="Buell C.R."/>
            <person name="Matsumoto T."/>
        </authorList>
    </citation>
    <scope>NUCLEOTIDE SEQUENCE [LARGE SCALE GENOMIC DNA]</scope>
    <source>
        <strain evidence="3">cv. Nipponbare</strain>
    </source>
</reference>
<gene>
    <name evidence="2" type="ordered locus">Os10g0109750</name>
    <name evidence="2" type="ORF">OSNPB_100109750</name>
</gene>
<evidence type="ECO:0000313" key="3">
    <source>
        <dbReference type="Proteomes" id="UP000059680"/>
    </source>
</evidence>
<feature type="region of interest" description="Disordered" evidence="1">
    <location>
        <begin position="60"/>
        <end position="85"/>
    </location>
</feature>
<dbReference type="Gramene" id="Os10t0109750-00">
    <property type="protein sequence ID" value="Os10t0109750-00"/>
    <property type="gene ID" value="Os10g0109750"/>
</dbReference>
<proteinExistence type="predicted"/>
<protein>
    <submittedName>
        <fullName evidence="2">Os10g0109750 protein</fullName>
    </submittedName>
</protein>
<dbReference type="Proteomes" id="UP000059680">
    <property type="component" value="Chromosome 10"/>
</dbReference>
<feature type="region of interest" description="Disordered" evidence="1">
    <location>
        <begin position="1"/>
        <end position="27"/>
    </location>
</feature>
<feature type="compositionally biased region" description="Basic and acidic residues" evidence="1">
    <location>
        <begin position="75"/>
        <end position="85"/>
    </location>
</feature>
<dbReference type="EMBL" id="AP014966">
    <property type="protein sequence ID" value="BAT09623.1"/>
    <property type="molecule type" value="Genomic_DNA"/>
</dbReference>
<reference evidence="2 3" key="2">
    <citation type="journal article" date="2013" name="Plant Cell Physiol.">
        <title>Rice Annotation Project Database (RAP-DB): an integrative and interactive database for rice genomics.</title>
        <authorList>
            <person name="Sakai H."/>
            <person name="Lee S.S."/>
            <person name="Tanaka T."/>
            <person name="Numa H."/>
            <person name="Kim J."/>
            <person name="Kawahara Y."/>
            <person name="Wakimoto H."/>
            <person name="Yang C.C."/>
            <person name="Iwamoto M."/>
            <person name="Abe T."/>
            <person name="Yamada Y."/>
            <person name="Muto A."/>
            <person name="Inokuchi H."/>
            <person name="Ikemura T."/>
            <person name="Matsumoto T."/>
            <person name="Sasaki T."/>
            <person name="Itoh T."/>
        </authorList>
    </citation>
    <scope>NUCLEOTIDE SEQUENCE [LARGE SCALE GENOMIC DNA]</scope>
    <source>
        <strain evidence="3">cv. Nipponbare</strain>
    </source>
</reference>
<organism evidence="2 3">
    <name type="scientific">Oryza sativa subsp. japonica</name>
    <name type="common">Rice</name>
    <dbReference type="NCBI Taxonomy" id="39947"/>
    <lineage>
        <taxon>Eukaryota</taxon>
        <taxon>Viridiplantae</taxon>
        <taxon>Streptophyta</taxon>
        <taxon>Embryophyta</taxon>
        <taxon>Tracheophyta</taxon>
        <taxon>Spermatophyta</taxon>
        <taxon>Magnoliopsida</taxon>
        <taxon>Liliopsida</taxon>
        <taxon>Poales</taxon>
        <taxon>Poaceae</taxon>
        <taxon>BOP clade</taxon>
        <taxon>Oryzoideae</taxon>
        <taxon>Oryzeae</taxon>
        <taxon>Oryzinae</taxon>
        <taxon>Oryza</taxon>
        <taxon>Oryza sativa</taxon>
    </lineage>
</organism>
<sequence length="85" mass="9071">MGHDGDDDGAEVAAERARHVAERRAEAPHGVRRLVVEELQLPDVGQHRAGAEQHVLRHLPRDAHLAGGRQSPALDGRRGGHGGDG</sequence>
<reference evidence="3" key="1">
    <citation type="journal article" date="2005" name="Nature">
        <title>The map-based sequence of the rice genome.</title>
        <authorList>
            <consortium name="International rice genome sequencing project (IRGSP)"/>
            <person name="Matsumoto T."/>
            <person name="Wu J."/>
            <person name="Kanamori H."/>
            <person name="Katayose Y."/>
            <person name="Fujisawa M."/>
            <person name="Namiki N."/>
            <person name="Mizuno H."/>
            <person name="Yamamoto K."/>
            <person name="Antonio B.A."/>
            <person name="Baba T."/>
            <person name="Sakata K."/>
            <person name="Nagamura Y."/>
            <person name="Aoki H."/>
            <person name="Arikawa K."/>
            <person name="Arita K."/>
            <person name="Bito T."/>
            <person name="Chiden Y."/>
            <person name="Fujitsuka N."/>
            <person name="Fukunaka R."/>
            <person name="Hamada M."/>
            <person name="Harada C."/>
            <person name="Hayashi A."/>
            <person name="Hijishita S."/>
            <person name="Honda M."/>
            <person name="Hosokawa S."/>
            <person name="Ichikawa Y."/>
            <person name="Idonuma A."/>
            <person name="Iijima M."/>
            <person name="Ikeda M."/>
            <person name="Ikeno M."/>
            <person name="Ito K."/>
            <person name="Ito S."/>
            <person name="Ito T."/>
            <person name="Ito Y."/>
            <person name="Ito Y."/>
            <person name="Iwabuchi A."/>
            <person name="Kamiya K."/>
            <person name="Karasawa W."/>
            <person name="Kurita K."/>
            <person name="Katagiri S."/>
            <person name="Kikuta A."/>
            <person name="Kobayashi H."/>
            <person name="Kobayashi N."/>
            <person name="Machita K."/>
            <person name="Maehara T."/>
            <person name="Masukawa M."/>
            <person name="Mizubayashi T."/>
            <person name="Mukai Y."/>
            <person name="Nagasaki H."/>
            <person name="Nagata Y."/>
            <person name="Naito S."/>
            <person name="Nakashima M."/>
            <person name="Nakama Y."/>
            <person name="Nakamichi Y."/>
            <person name="Nakamura M."/>
            <person name="Meguro A."/>
            <person name="Negishi M."/>
            <person name="Ohta I."/>
            <person name="Ohta T."/>
            <person name="Okamoto M."/>
            <person name="Ono N."/>
            <person name="Saji S."/>
            <person name="Sakaguchi M."/>
            <person name="Sakai K."/>
            <person name="Shibata M."/>
            <person name="Shimokawa T."/>
            <person name="Song J."/>
            <person name="Takazaki Y."/>
            <person name="Terasawa K."/>
            <person name="Tsugane M."/>
            <person name="Tsuji K."/>
            <person name="Ueda S."/>
            <person name="Waki K."/>
            <person name="Yamagata H."/>
            <person name="Yamamoto M."/>
            <person name="Yamamoto S."/>
            <person name="Yamane H."/>
            <person name="Yoshiki S."/>
            <person name="Yoshihara R."/>
            <person name="Yukawa K."/>
            <person name="Zhong H."/>
            <person name="Yano M."/>
            <person name="Yuan Q."/>
            <person name="Ouyang S."/>
            <person name="Liu J."/>
            <person name="Jones K.M."/>
            <person name="Gansberger K."/>
            <person name="Moffat K."/>
            <person name="Hill J."/>
            <person name="Bera J."/>
            <person name="Fadrosh D."/>
            <person name="Jin S."/>
            <person name="Johri S."/>
            <person name="Kim M."/>
            <person name="Overton L."/>
            <person name="Reardon M."/>
            <person name="Tsitrin T."/>
            <person name="Vuong H."/>
            <person name="Weaver B."/>
            <person name="Ciecko A."/>
            <person name="Tallon L."/>
            <person name="Jackson J."/>
            <person name="Pai G."/>
            <person name="Aken S.V."/>
            <person name="Utterback T."/>
            <person name="Reidmuller S."/>
            <person name="Feldblyum T."/>
            <person name="Hsiao J."/>
            <person name="Zismann V."/>
            <person name="Iobst S."/>
            <person name="de Vazeille A.R."/>
            <person name="Buell C.R."/>
            <person name="Ying K."/>
            <person name="Li Y."/>
            <person name="Lu T."/>
            <person name="Huang Y."/>
            <person name="Zhao Q."/>
            <person name="Feng Q."/>
            <person name="Zhang L."/>
            <person name="Zhu J."/>
            <person name="Weng Q."/>
            <person name="Mu J."/>
            <person name="Lu Y."/>
            <person name="Fan D."/>
            <person name="Liu Y."/>
            <person name="Guan J."/>
            <person name="Zhang Y."/>
            <person name="Yu S."/>
            <person name="Liu X."/>
            <person name="Zhang Y."/>
            <person name="Hong G."/>
            <person name="Han B."/>
            <person name="Choisne N."/>
            <person name="Demange N."/>
            <person name="Orjeda G."/>
            <person name="Samain S."/>
            <person name="Cattolico L."/>
            <person name="Pelletier E."/>
            <person name="Couloux A."/>
            <person name="Segurens B."/>
            <person name="Wincker P."/>
            <person name="D'Hont A."/>
            <person name="Scarpelli C."/>
            <person name="Weissenbach J."/>
            <person name="Salanoubat M."/>
            <person name="Quetier F."/>
            <person name="Yu Y."/>
            <person name="Kim H.R."/>
            <person name="Rambo T."/>
            <person name="Currie J."/>
            <person name="Collura K."/>
            <person name="Luo M."/>
            <person name="Yang T."/>
            <person name="Ammiraju J.S.S."/>
            <person name="Engler F."/>
            <person name="Soderlund C."/>
            <person name="Wing R.A."/>
            <person name="Palmer L.E."/>
            <person name="de la Bastide M."/>
            <person name="Spiegel L."/>
            <person name="Nascimento L."/>
            <person name="Zutavern T."/>
            <person name="O'Shaughnessy A."/>
            <person name="Dike S."/>
            <person name="Dedhia N."/>
            <person name="Preston R."/>
            <person name="Balija V."/>
            <person name="McCombie W.R."/>
            <person name="Chow T."/>
            <person name="Chen H."/>
            <person name="Chung M."/>
            <person name="Chen C."/>
            <person name="Shaw J."/>
            <person name="Wu H."/>
            <person name="Hsiao K."/>
            <person name="Chao Y."/>
            <person name="Chu M."/>
            <person name="Cheng C."/>
            <person name="Hour A."/>
            <person name="Lee P."/>
            <person name="Lin S."/>
            <person name="Lin Y."/>
            <person name="Liou J."/>
            <person name="Liu S."/>
            <person name="Hsing Y."/>
            <person name="Raghuvanshi S."/>
            <person name="Mohanty A."/>
            <person name="Bharti A.K."/>
            <person name="Gaur A."/>
            <person name="Gupta V."/>
            <person name="Kumar D."/>
            <person name="Ravi V."/>
            <person name="Vij S."/>
            <person name="Kapur A."/>
            <person name="Khurana P."/>
            <person name="Khurana P."/>
            <person name="Khurana J.P."/>
            <person name="Tyagi A.K."/>
            <person name="Gaikwad K."/>
            <person name="Singh A."/>
            <person name="Dalal V."/>
            <person name="Srivastava S."/>
            <person name="Dixit A."/>
            <person name="Pal A.K."/>
            <person name="Ghazi I.A."/>
            <person name="Yadav M."/>
            <person name="Pandit A."/>
            <person name="Bhargava A."/>
            <person name="Sureshbabu K."/>
            <person name="Batra K."/>
            <person name="Sharma T.R."/>
            <person name="Mohapatra T."/>
            <person name="Singh N.K."/>
            <person name="Messing J."/>
            <person name="Nelson A.B."/>
            <person name="Fuks G."/>
            <person name="Kavchok S."/>
            <person name="Keizer G."/>
            <person name="Linton E."/>
            <person name="Llaca V."/>
            <person name="Song R."/>
            <person name="Tanyolac B."/>
            <person name="Young S."/>
            <person name="Ho-Il K."/>
            <person name="Hahn J.H."/>
            <person name="Sangsakoo G."/>
            <person name="Vanavichit A."/>
            <person name="de Mattos Luiz.A.T."/>
            <person name="Zimmer P.D."/>
            <person name="Malone G."/>
            <person name="Dellagostin O."/>
            <person name="de Oliveira A.C."/>
            <person name="Bevan M."/>
            <person name="Bancroft I."/>
            <person name="Minx P."/>
            <person name="Cordum H."/>
            <person name="Wilson R."/>
            <person name="Cheng Z."/>
            <person name="Jin W."/>
            <person name="Jiang J."/>
            <person name="Leong S.A."/>
            <person name="Iwama H."/>
            <person name="Gojobori T."/>
            <person name="Itoh T."/>
            <person name="Niimura Y."/>
            <person name="Fujii Y."/>
            <person name="Habara T."/>
            <person name="Sakai H."/>
            <person name="Sato Y."/>
            <person name="Wilson G."/>
            <person name="Kumar K."/>
            <person name="McCouch S."/>
            <person name="Juretic N."/>
            <person name="Hoen D."/>
            <person name="Wright S."/>
            <person name="Bruskiewich R."/>
            <person name="Bureau T."/>
            <person name="Miyao A."/>
            <person name="Hirochika H."/>
            <person name="Nishikawa T."/>
            <person name="Kadowaki K."/>
            <person name="Sugiura M."/>
            <person name="Burr B."/>
            <person name="Sasaki T."/>
        </authorList>
    </citation>
    <scope>NUCLEOTIDE SEQUENCE [LARGE SCALE GENOMIC DNA]</scope>
    <source>
        <strain evidence="3">cv. Nipponbare</strain>
    </source>
</reference>
<dbReference type="InParanoid" id="A0A0P0XRD2"/>
<evidence type="ECO:0000313" key="2">
    <source>
        <dbReference type="EMBL" id="BAT09623.1"/>
    </source>
</evidence>
<name>A0A0P0XRD2_ORYSJ</name>